<dbReference type="PaxDb" id="3218-PP1S4_294V6.1"/>
<dbReference type="InParanoid" id="A9REF0"/>
<evidence type="ECO:0000313" key="2">
    <source>
        <dbReference type="EnsemblPlants" id="PAC:32984934.CDS.1"/>
    </source>
</evidence>
<sequence>MWVGELPRPTVQIWGPYTCGPRQRFENLASIPNSNSWWLSTDLVCHLKLKGWTESHRLALGSKGTFVVSVVEVQRGQGKQRSLLYYGRTSNINWDPKRFSWGDTAPIMTYTASIGRNLLKTAHIVLEVVPAKWKGVLPTDYRLKWLNTWDKERTQKEAGLLWLIWHRAVAVDAWRGRTNSGVHQCCPACLCSKRETVLHRFWKCPSTERVWRWGTHILRSFIKDPHVAGHHRGPQVEVPTMIRRTPLEGVECHCWSSPAHGSTACLLIAYPGDSNQSVDCVSY</sequence>
<gene>
    <name evidence="1" type="ORF">PHYPA_021388</name>
</gene>
<evidence type="ECO:0008006" key="4">
    <source>
        <dbReference type="Google" id="ProtNLM"/>
    </source>
</evidence>
<evidence type="ECO:0000313" key="1">
    <source>
        <dbReference type="EMBL" id="PNR38277.1"/>
    </source>
</evidence>
<protein>
    <recommendedName>
        <fullName evidence="4">Reverse transcriptase zinc-binding domain-containing protein</fullName>
    </recommendedName>
</protein>
<dbReference type="Gramene" id="Pp3c16_23400V3.1">
    <property type="protein sequence ID" value="PAC:32984934.CDS.1"/>
    <property type="gene ID" value="Pp3c16_23400"/>
</dbReference>
<reference evidence="1 3" key="1">
    <citation type="journal article" date="2008" name="Science">
        <title>The Physcomitrella genome reveals evolutionary insights into the conquest of land by plants.</title>
        <authorList>
            <person name="Rensing S."/>
            <person name="Lang D."/>
            <person name="Zimmer A."/>
            <person name="Terry A."/>
            <person name="Salamov A."/>
            <person name="Shapiro H."/>
            <person name="Nishiyama T."/>
            <person name="Perroud P.-F."/>
            <person name="Lindquist E."/>
            <person name="Kamisugi Y."/>
            <person name="Tanahashi T."/>
            <person name="Sakakibara K."/>
            <person name="Fujita T."/>
            <person name="Oishi K."/>
            <person name="Shin-I T."/>
            <person name="Kuroki Y."/>
            <person name="Toyoda A."/>
            <person name="Suzuki Y."/>
            <person name="Hashimoto A."/>
            <person name="Yamaguchi K."/>
            <person name="Sugano A."/>
            <person name="Kohara Y."/>
            <person name="Fujiyama A."/>
            <person name="Anterola A."/>
            <person name="Aoki S."/>
            <person name="Ashton N."/>
            <person name="Barbazuk W.B."/>
            <person name="Barker E."/>
            <person name="Bennetzen J."/>
            <person name="Bezanilla M."/>
            <person name="Blankenship R."/>
            <person name="Cho S.H."/>
            <person name="Dutcher S."/>
            <person name="Estelle M."/>
            <person name="Fawcett J.A."/>
            <person name="Gundlach H."/>
            <person name="Hanada K."/>
            <person name="Heyl A."/>
            <person name="Hicks K.A."/>
            <person name="Hugh J."/>
            <person name="Lohr M."/>
            <person name="Mayer K."/>
            <person name="Melkozernov A."/>
            <person name="Murata T."/>
            <person name="Nelson D."/>
            <person name="Pils B."/>
            <person name="Prigge M."/>
            <person name="Reiss B."/>
            <person name="Renner T."/>
            <person name="Rombauts S."/>
            <person name="Rushton P."/>
            <person name="Sanderfoot A."/>
            <person name="Schween G."/>
            <person name="Shiu S.-H."/>
            <person name="Stueber K."/>
            <person name="Theodoulou F.L."/>
            <person name="Tu H."/>
            <person name="Van de Peer Y."/>
            <person name="Verrier P.J."/>
            <person name="Waters E."/>
            <person name="Wood A."/>
            <person name="Yang L."/>
            <person name="Cove D."/>
            <person name="Cuming A."/>
            <person name="Hasebe M."/>
            <person name="Lucas S."/>
            <person name="Mishler D.B."/>
            <person name="Reski R."/>
            <person name="Grigoriev I."/>
            <person name="Quatrano R.S."/>
            <person name="Boore J.L."/>
        </authorList>
    </citation>
    <scope>NUCLEOTIDE SEQUENCE [LARGE SCALE GENOMIC DNA]</scope>
    <source>
        <strain evidence="2 3">cv. Gransden 2004</strain>
    </source>
</reference>
<reference evidence="1 3" key="2">
    <citation type="journal article" date="2018" name="Plant J.">
        <title>The Physcomitrella patens chromosome-scale assembly reveals moss genome structure and evolution.</title>
        <authorList>
            <person name="Lang D."/>
            <person name="Ullrich K.K."/>
            <person name="Murat F."/>
            <person name="Fuchs J."/>
            <person name="Jenkins J."/>
            <person name="Haas F.B."/>
            <person name="Piednoel M."/>
            <person name="Gundlach H."/>
            <person name="Van Bel M."/>
            <person name="Meyberg R."/>
            <person name="Vives C."/>
            <person name="Morata J."/>
            <person name="Symeonidi A."/>
            <person name="Hiss M."/>
            <person name="Muchero W."/>
            <person name="Kamisugi Y."/>
            <person name="Saleh O."/>
            <person name="Blanc G."/>
            <person name="Decker E.L."/>
            <person name="van Gessel N."/>
            <person name="Grimwood J."/>
            <person name="Hayes R.D."/>
            <person name="Graham S.W."/>
            <person name="Gunter L.E."/>
            <person name="McDaniel S.F."/>
            <person name="Hoernstein S.N.W."/>
            <person name="Larsson A."/>
            <person name="Li F.W."/>
            <person name="Perroud P.F."/>
            <person name="Phillips J."/>
            <person name="Ranjan P."/>
            <person name="Rokshar D.S."/>
            <person name="Rothfels C.J."/>
            <person name="Schneider L."/>
            <person name="Shu S."/>
            <person name="Stevenson D.W."/>
            <person name="Thummler F."/>
            <person name="Tillich M."/>
            <person name="Villarreal Aguilar J.C."/>
            <person name="Widiez T."/>
            <person name="Wong G.K."/>
            <person name="Wymore A."/>
            <person name="Zhang Y."/>
            <person name="Zimmer A.D."/>
            <person name="Quatrano R.S."/>
            <person name="Mayer K.F.X."/>
            <person name="Goodstein D."/>
            <person name="Casacuberta J.M."/>
            <person name="Vandepoele K."/>
            <person name="Reski R."/>
            <person name="Cuming A.C."/>
            <person name="Tuskan G.A."/>
            <person name="Maumus F."/>
            <person name="Salse J."/>
            <person name="Schmutz J."/>
            <person name="Rensing S.A."/>
        </authorList>
    </citation>
    <scope>NUCLEOTIDE SEQUENCE [LARGE SCALE GENOMIC DNA]</scope>
    <source>
        <strain evidence="2 3">cv. Gransden 2004</strain>
    </source>
</reference>
<dbReference type="Proteomes" id="UP000006727">
    <property type="component" value="Chromosome 16"/>
</dbReference>
<dbReference type="EnsemblPlants" id="Pp3c16_23400V3.1">
    <property type="protein sequence ID" value="PAC:32984934.CDS.1"/>
    <property type="gene ID" value="Pp3c16_23400"/>
</dbReference>
<name>A9REF0_PHYPA</name>
<organism evidence="1">
    <name type="scientific">Physcomitrium patens</name>
    <name type="common">Spreading-leaved earth moss</name>
    <name type="synonym">Physcomitrella patens</name>
    <dbReference type="NCBI Taxonomy" id="3218"/>
    <lineage>
        <taxon>Eukaryota</taxon>
        <taxon>Viridiplantae</taxon>
        <taxon>Streptophyta</taxon>
        <taxon>Embryophyta</taxon>
        <taxon>Bryophyta</taxon>
        <taxon>Bryophytina</taxon>
        <taxon>Bryopsida</taxon>
        <taxon>Funariidae</taxon>
        <taxon>Funariales</taxon>
        <taxon>Funariaceae</taxon>
        <taxon>Physcomitrium</taxon>
    </lineage>
</organism>
<keyword evidence="3" id="KW-1185">Reference proteome</keyword>
<dbReference type="HOGENOM" id="CLU_984812_0_0_1"/>
<evidence type="ECO:0000313" key="3">
    <source>
        <dbReference type="Proteomes" id="UP000006727"/>
    </source>
</evidence>
<dbReference type="EMBL" id="ABEU02000016">
    <property type="protein sequence ID" value="PNR38277.1"/>
    <property type="molecule type" value="Genomic_DNA"/>
</dbReference>
<dbReference type="AlphaFoldDB" id="A9REF0"/>
<accession>A9REF0</accession>
<reference evidence="2" key="3">
    <citation type="submission" date="2020-12" db="UniProtKB">
        <authorList>
            <consortium name="EnsemblPlants"/>
        </authorList>
    </citation>
    <scope>IDENTIFICATION</scope>
</reference>
<proteinExistence type="predicted"/>